<protein>
    <submittedName>
        <fullName evidence="2">Uncharacterized protein</fullName>
    </submittedName>
</protein>
<evidence type="ECO:0000256" key="1">
    <source>
        <dbReference type="SAM" id="Phobius"/>
    </source>
</evidence>
<evidence type="ECO:0000313" key="2">
    <source>
        <dbReference type="EMBL" id="GAA0659238.1"/>
    </source>
</evidence>
<dbReference type="GeneID" id="68572846"/>
<dbReference type="EMBL" id="BAAADU010000002">
    <property type="protein sequence ID" value="GAA0659238.1"/>
    <property type="molecule type" value="Genomic_DNA"/>
</dbReference>
<feature type="transmembrane region" description="Helical" evidence="1">
    <location>
        <begin position="32"/>
        <end position="54"/>
    </location>
</feature>
<dbReference type="Proteomes" id="UP001500194">
    <property type="component" value="Unassembled WGS sequence"/>
</dbReference>
<dbReference type="RefSeq" id="WP_227262224.1">
    <property type="nucleotide sequence ID" value="NZ_BAAADU010000002.1"/>
</dbReference>
<evidence type="ECO:0000313" key="3">
    <source>
        <dbReference type="Proteomes" id="UP001500194"/>
    </source>
</evidence>
<proteinExistence type="predicted"/>
<organism evidence="2 3">
    <name type="scientific">Salarchaeum japonicum</name>
    <dbReference type="NCBI Taxonomy" id="555573"/>
    <lineage>
        <taxon>Archaea</taxon>
        <taxon>Methanobacteriati</taxon>
        <taxon>Methanobacteriota</taxon>
        <taxon>Stenosarchaea group</taxon>
        <taxon>Halobacteria</taxon>
        <taxon>Halobacteriales</taxon>
        <taxon>Halobacteriaceae</taxon>
    </lineage>
</organism>
<keyword evidence="1" id="KW-1133">Transmembrane helix</keyword>
<keyword evidence="3" id="KW-1185">Reference proteome</keyword>
<name>A0AAV3T4T8_9EURY</name>
<dbReference type="AlphaFoldDB" id="A0AAV3T4T8"/>
<sequence length="56" mass="5875">MSDRTDRLLALLVILLALLVVAQTTTVPRNQLLGTIGVITAALTIIYALAELVAAS</sequence>
<accession>A0AAV3T4T8</accession>
<keyword evidence="1" id="KW-0472">Membrane</keyword>
<reference evidence="2 3" key="1">
    <citation type="journal article" date="2019" name="Int. J. Syst. Evol. Microbiol.">
        <title>The Global Catalogue of Microorganisms (GCM) 10K type strain sequencing project: providing services to taxonomists for standard genome sequencing and annotation.</title>
        <authorList>
            <consortium name="The Broad Institute Genomics Platform"/>
            <consortium name="The Broad Institute Genome Sequencing Center for Infectious Disease"/>
            <person name="Wu L."/>
            <person name="Ma J."/>
        </authorList>
    </citation>
    <scope>NUCLEOTIDE SEQUENCE [LARGE SCALE GENOMIC DNA]</scope>
    <source>
        <strain evidence="2 3">JCM 16327</strain>
    </source>
</reference>
<gene>
    <name evidence="2" type="ORF">GCM10009019_24670</name>
</gene>
<keyword evidence="1" id="KW-0812">Transmembrane</keyword>
<comment type="caution">
    <text evidence="2">The sequence shown here is derived from an EMBL/GenBank/DDBJ whole genome shotgun (WGS) entry which is preliminary data.</text>
</comment>